<evidence type="ECO:0000313" key="1">
    <source>
        <dbReference type="EMBL" id="VEL30351.1"/>
    </source>
</evidence>
<sequence>MYPGFQQTLHSEPGRRKLALVTACYVTDFDFSIQMAGATSNENQNAALALAYKNGDVEGGTIQLHNTESTTWDLIQARSKEII</sequence>
<dbReference type="AlphaFoldDB" id="A0A448X7V2"/>
<reference evidence="1" key="1">
    <citation type="submission" date="2018-11" db="EMBL/GenBank/DDBJ databases">
        <authorList>
            <consortium name="Pathogen Informatics"/>
        </authorList>
    </citation>
    <scope>NUCLEOTIDE SEQUENCE</scope>
</reference>
<comment type="caution">
    <text evidence="1">The sequence shown here is derived from an EMBL/GenBank/DDBJ whole genome shotgun (WGS) entry which is preliminary data.</text>
</comment>
<name>A0A448X7V2_9PLAT</name>
<proteinExistence type="predicted"/>
<dbReference type="EMBL" id="CAAALY010111502">
    <property type="protein sequence ID" value="VEL30351.1"/>
    <property type="molecule type" value="Genomic_DNA"/>
</dbReference>
<protein>
    <submittedName>
        <fullName evidence="1">Uncharacterized protein</fullName>
    </submittedName>
</protein>
<accession>A0A448X7V2</accession>
<dbReference type="Proteomes" id="UP000784294">
    <property type="component" value="Unassembled WGS sequence"/>
</dbReference>
<organism evidence="1 2">
    <name type="scientific">Protopolystoma xenopodis</name>
    <dbReference type="NCBI Taxonomy" id="117903"/>
    <lineage>
        <taxon>Eukaryota</taxon>
        <taxon>Metazoa</taxon>
        <taxon>Spiralia</taxon>
        <taxon>Lophotrochozoa</taxon>
        <taxon>Platyhelminthes</taxon>
        <taxon>Monogenea</taxon>
        <taxon>Polyopisthocotylea</taxon>
        <taxon>Polystomatidea</taxon>
        <taxon>Polystomatidae</taxon>
        <taxon>Protopolystoma</taxon>
    </lineage>
</organism>
<evidence type="ECO:0000313" key="2">
    <source>
        <dbReference type="Proteomes" id="UP000784294"/>
    </source>
</evidence>
<gene>
    <name evidence="1" type="ORF">PXEA_LOCUS23791</name>
</gene>
<keyword evidence="2" id="KW-1185">Reference proteome</keyword>